<dbReference type="Proteomes" id="UP000887568">
    <property type="component" value="Unplaced"/>
</dbReference>
<accession>A0A914ACS3</accession>
<feature type="compositionally biased region" description="Polar residues" evidence="1">
    <location>
        <begin position="121"/>
        <end position="131"/>
    </location>
</feature>
<organism evidence="2 3">
    <name type="scientific">Patiria miniata</name>
    <name type="common">Bat star</name>
    <name type="synonym">Asterina miniata</name>
    <dbReference type="NCBI Taxonomy" id="46514"/>
    <lineage>
        <taxon>Eukaryota</taxon>
        <taxon>Metazoa</taxon>
        <taxon>Echinodermata</taxon>
        <taxon>Eleutherozoa</taxon>
        <taxon>Asterozoa</taxon>
        <taxon>Asteroidea</taxon>
        <taxon>Valvatacea</taxon>
        <taxon>Valvatida</taxon>
        <taxon>Asterinidae</taxon>
        <taxon>Patiria</taxon>
    </lineage>
</organism>
<evidence type="ECO:0000256" key="1">
    <source>
        <dbReference type="SAM" id="MobiDB-lite"/>
    </source>
</evidence>
<dbReference type="OMA" id="KMAGHTH"/>
<feature type="compositionally biased region" description="Polar residues" evidence="1">
    <location>
        <begin position="140"/>
        <end position="149"/>
    </location>
</feature>
<proteinExistence type="predicted"/>
<evidence type="ECO:0000313" key="3">
    <source>
        <dbReference type="Proteomes" id="UP000887568"/>
    </source>
</evidence>
<dbReference type="PANTHER" id="PTHR38681:SF1">
    <property type="entry name" value="RETROVIRUS-RELATED POL POLYPROTEIN FROM TRANSPOSON 412-LIKE PROTEIN"/>
    <property type="match status" value="1"/>
</dbReference>
<dbReference type="EnsemblMetazoa" id="XM_038205792.1">
    <property type="protein sequence ID" value="XP_038061720.1"/>
    <property type="gene ID" value="LOC119732334"/>
</dbReference>
<keyword evidence="3" id="KW-1185">Reference proteome</keyword>
<feature type="region of interest" description="Disordered" evidence="1">
    <location>
        <begin position="121"/>
        <end position="152"/>
    </location>
</feature>
<dbReference type="GeneID" id="119732334"/>
<sequence>MVYGTTVRLPGELIVPNYDHAELDPSVYVHRLRCHMQDIRPTLPRPKQRQSHIPADLDKCTHVFVRHDAVKKNLQPPYDGPFCIIKCASKYFVLDLNGRRDAVAKDRLKVAYLDDDWTNAHSQQIRENTPARTVLPESHPPSTDTSSSRQIRENAPARTFFAGFTTPIARDAISSTTSHQSWSTSSLASQI</sequence>
<dbReference type="AlphaFoldDB" id="A0A914ACS3"/>
<dbReference type="RefSeq" id="XP_038061720.1">
    <property type="nucleotide sequence ID" value="XM_038205792.1"/>
</dbReference>
<dbReference type="OrthoDB" id="6279146at2759"/>
<dbReference type="PANTHER" id="PTHR38681">
    <property type="entry name" value="RETROVIRUS-RELATED POL POLYPROTEIN FROM TRANSPOSON 412-LIKE PROTEIN-RELATED"/>
    <property type="match status" value="1"/>
</dbReference>
<evidence type="ECO:0000313" key="2">
    <source>
        <dbReference type="EnsemblMetazoa" id="XP_038061720.1"/>
    </source>
</evidence>
<name>A0A914ACS3_PATMI</name>
<protein>
    <submittedName>
        <fullName evidence="2">Uncharacterized protein</fullName>
    </submittedName>
</protein>
<reference evidence="2" key="1">
    <citation type="submission" date="2022-11" db="UniProtKB">
        <authorList>
            <consortium name="EnsemblMetazoa"/>
        </authorList>
    </citation>
    <scope>IDENTIFICATION</scope>
</reference>